<dbReference type="GO" id="GO:0005886">
    <property type="term" value="C:plasma membrane"/>
    <property type="evidence" value="ECO:0007669"/>
    <property type="project" value="TreeGrafter"/>
</dbReference>
<dbReference type="PROSITE" id="PS51004">
    <property type="entry name" value="SEMA"/>
    <property type="match status" value="1"/>
</dbReference>
<dbReference type="Gene3D" id="2.130.10.10">
    <property type="entry name" value="YVTN repeat-like/Quinoprotein amine dehydrogenase"/>
    <property type="match status" value="1"/>
</dbReference>
<dbReference type="GO" id="GO:0007411">
    <property type="term" value="P:axon guidance"/>
    <property type="evidence" value="ECO:0007669"/>
    <property type="project" value="TreeGrafter"/>
</dbReference>
<dbReference type="InterPro" id="IPR015943">
    <property type="entry name" value="WD40/YVTN_repeat-like_dom_sf"/>
</dbReference>
<evidence type="ECO:0000256" key="6">
    <source>
        <dbReference type="PROSITE-ProRule" id="PRU00352"/>
    </source>
</evidence>
<organism evidence="10 11">
    <name type="scientific">Varroa destructor</name>
    <name type="common">Honeybee mite</name>
    <dbReference type="NCBI Taxonomy" id="109461"/>
    <lineage>
        <taxon>Eukaryota</taxon>
        <taxon>Metazoa</taxon>
        <taxon>Ecdysozoa</taxon>
        <taxon>Arthropoda</taxon>
        <taxon>Chelicerata</taxon>
        <taxon>Arachnida</taxon>
        <taxon>Acari</taxon>
        <taxon>Parasitiformes</taxon>
        <taxon>Mesostigmata</taxon>
        <taxon>Gamasina</taxon>
        <taxon>Dermanyssoidea</taxon>
        <taxon>Varroidae</taxon>
        <taxon>Varroa</taxon>
    </lineage>
</organism>
<comment type="subcellular location">
    <subcellularLocation>
        <location evidence="1">Membrane</location>
    </subcellularLocation>
</comment>
<dbReference type="InterPro" id="IPR036352">
    <property type="entry name" value="Semap_dom_sf"/>
</dbReference>
<evidence type="ECO:0000256" key="2">
    <source>
        <dbReference type="ARBA" id="ARBA00022902"/>
    </source>
</evidence>
<evidence type="ECO:0000259" key="9">
    <source>
        <dbReference type="PROSITE" id="PS51004"/>
    </source>
</evidence>
<dbReference type="InterPro" id="IPR002165">
    <property type="entry name" value="Plexin_repeat"/>
</dbReference>
<keyword evidence="4" id="KW-1015">Disulfide bond</keyword>
<dbReference type="InParanoid" id="A0A7M7KW01"/>
<feature type="chain" id="PRO_5033597084" description="Sema domain-containing protein" evidence="8">
    <location>
        <begin position="21"/>
        <end position="812"/>
    </location>
</feature>
<protein>
    <recommendedName>
        <fullName evidence="9">Sema domain-containing protein</fullName>
    </recommendedName>
</protein>
<dbReference type="OrthoDB" id="9988752at2759"/>
<feature type="domain" description="Sema" evidence="9">
    <location>
        <begin position="32"/>
        <end position="514"/>
    </location>
</feature>
<dbReference type="PANTHER" id="PTHR11036">
    <property type="entry name" value="SEMAPHORIN"/>
    <property type="match status" value="1"/>
</dbReference>
<dbReference type="RefSeq" id="XP_022670516.1">
    <property type="nucleotide sequence ID" value="XM_022814781.1"/>
</dbReference>
<dbReference type="SMART" id="SM00630">
    <property type="entry name" value="Sema"/>
    <property type="match status" value="1"/>
</dbReference>
<evidence type="ECO:0000256" key="3">
    <source>
        <dbReference type="ARBA" id="ARBA00023136"/>
    </source>
</evidence>
<dbReference type="GO" id="GO:0071526">
    <property type="term" value="P:semaphorin-plexin signaling pathway"/>
    <property type="evidence" value="ECO:0007669"/>
    <property type="project" value="TreeGrafter"/>
</dbReference>
<dbReference type="EnsemblMetazoa" id="XM_022814782">
    <property type="protein sequence ID" value="XP_022670517"/>
    <property type="gene ID" value="LOC111254189"/>
</dbReference>
<name>A0A7M7KW01_VARDE</name>
<dbReference type="Pfam" id="PF01437">
    <property type="entry name" value="PSI"/>
    <property type="match status" value="1"/>
</dbReference>
<dbReference type="KEGG" id="vde:111254189"/>
<dbReference type="PANTHER" id="PTHR11036:SF127">
    <property type="entry name" value="SEMAPHORIN-1A"/>
    <property type="match status" value="1"/>
</dbReference>
<evidence type="ECO:0000313" key="11">
    <source>
        <dbReference type="Proteomes" id="UP000594260"/>
    </source>
</evidence>
<keyword evidence="8" id="KW-0732">Signal</keyword>
<keyword evidence="11" id="KW-1185">Reference proteome</keyword>
<dbReference type="GeneID" id="111254189"/>
<comment type="caution">
    <text evidence="6">Lacks conserved residue(s) required for the propagation of feature annotation.</text>
</comment>
<evidence type="ECO:0000256" key="1">
    <source>
        <dbReference type="ARBA" id="ARBA00004370"/>
    </source>
</evidence>
<dbReference type="InterPro" id="IPR001627">
    <property type="entry name" value="Semap_dom"/>
</dbReference>
<dbReference type="SUPFAM" id="SSF103575">
    <property type="entry name" value="Plexin repeat"/>
    <property type="match status" value="1"/>
</dbReference>
<dbReference type="AlphaFoldDB" id="A0A7M7KW01"/>
<dbReference type="FunCoup" id="A0A7M7KW01">
    <property type="interactions" value="107"/>
</dbReference>
<proteinExistence type="predicted"/>
<dbReference type="CDD" id="cd11237">
    <property type="entry name" value="Sema_1A"/>
    <property type="match status" value="1"/>
</dbReference>
<dbReference type="GO" id="GO:0030335">
    <property type="term" value="P:positive regulation of cell migration"/>
    <property type="evidence" value="ECO:0007669"/>
    <property type="project" value="TreeGrafter"/>
</dbReference>
<evidence type="ECO:0000313" key="10">
    <source>
        <dbReference type="EnsemblMetazoa" id="XP_022670517"/>
    </source>
</evidence>
<dbReference type="OMA" id="PCHELKE"/>
<dbReference type="Pfam" id="PF01403">
    <property type="entry name" value="Sema"/>
    <property type="match status" value="1"/>
</dbReference>
<sequence length="812" mass="89453">MKILLTIALPALIVMLTTFANPGESGLPSWQESPPPHMRINTLPSDRVMRFRSEQSADHFKLLDIDGDHLLIGAKNMVYNLSASTLQVRRRVEWRSSESDMKMCKLKGKSHDACQNYIRVVAKKSHNQILVCGTNSYKPKCRDYILKSPDPSASSSTTGGEFSLSEEKPGEGLCPYDPNHNSTFTFAAPLGYRTDGDLYVGTVGQFSGADPLIYRKPLRTEQFNLKHLNAPNFVSSMYIGSHVYFFFRESAVEYINCGKAIYSRVARVCVNDAGGPHKFKERFTSFLKARLNCSVPGEMPFYFDELQATSQIMEGSYNGDRISLIYAVLTTPHNSIPGSAVCAFRISDILKVFDGAFKGQKEKNSNWLPVINSRVPEPRPGQCTNSSRSLPDVTLNFITNHPLMDQAVSSYLGRGPVVVHTGFMYRYTAIAVDPQVEAANSKTYDVLFIGTDRGHVIKVINVVSLSADHQGPVVVEDVQVFTNRQPVTNLVVYKSSYEQKLIAVSREEVVGVPLFHCGRARTCGDCVRLQDPFCAWSTSERKCTHKWRGKDRHSAVQNIEEGWDQRCGGGSQATMLDTFRLKNNRDSPLSAVSMGNGSSSSSMSADLQDLLNRRADRDDPLLMHATGDGTYIATASSIDYTGETLAVCVTTAIVSSLVLGFMGGYIFGCRGKAEHLMALATDPEDYTRYMEIQRAAGGGGLLVGAPVVDLGVTYPGHELNYTLSPHHHLTNRPLPPPTTKNVNLILNKNGKPSNHLGAAGGDNPNANVNLASAMTTLQRPHQQQLTPDDMNININNTLSRTTTLQKVKKIYL</sequence>
<dbReference type="EnsemblMetazoa" id="XM_022814781">
    <property type="protein sequence ID" value="XP_022670516"/>
    <property type="gene ID" value="LOC111254189"/>
</dbReference>
<evidence type="ECO:0000256" key="4">
    <source>
        <dbReference type="ARBA" id="ARBA00023157"/>
    </source>
</evidence>
<accession>A0A7M7KW01</accession>
<reference evidence="10" key="1">
    <citation type="submission" date="2021-01" db="UniProtKB">
        <authorList>
            <consortium name="EnsemblMetazoa"/>
        </authorList>
    </citation>
    <scope>IDENTIFICATION</scope>
</reference>
<dbReference type="InterPro" id="IPR016201">
    <property type="entry name" value="PSI"/>
</dbReference>
<dbReference type="InterPro" id="IPR027231">
    <property type="entry name" value="Semaphorin"/>
</dbReference>
<dbReference type="RefSeq" id="XP_022670517.1">
    <property type="nucleotide sequence ID" value="XM_022814782.1"/>
</dbReference>
<feature type="compositionally biased region" description="Polar residues" evidence="7">
    <location>
        <begin position="151"/>
        <end position="160"/>
    </location>
</feature>
<feature type="signal peptide" evidence="8">
    <location>
        <begin position="1"/>
        <end position="20"/>
    </location>
</feature>
<dbReference type="Proteomes" id="UP000594260">
    <property type="component" value="Unplaced"/>
</dbReference>
<feature type="region of interest" description="Disordered" evidence="7">
    <location>
        <begin position="149"/>
        <end position="169"/>
    </location>
</feature>
<keyword evidence="2" id="KW-0524">Neurogenesis</keyword>
<keyword evidence="3" id="KW-0472">Membrane</keyword>
<dbReference type="InterPro" id="IPR042068">
    <property type="entry name" value="SEM1A_sema_dom"/>
</dbReference>
<dbReference type="FunFam" id="2.130.10.10:FF:000346">
    <property type="entry name" value="Sema-1a, isoform D"/>
    <property type="match status" value="1"/>
</dbReference>
<evidence type="ECO:0000256" key="8">
    <source>
        <dbReference type="SAM" id="SignalP"/>
    </source>
</evidence>
<dbReference type="SMART" id="SM00423">
    <property type="entry name" value="PSI"/>
    <property type="match status" value="1"/>
</dbReference>
<evidence type="ECO:0000256" key="5">
    <source>
        <dbReference type="ARBA" id="ARBA00023180"/>
    </source>
</evidence>
<evidence type="ECO:0000256" key="7">
    <source>
        <dbReference type="SAM" id="MobiDB-lite"/>
    </source>
</evidence>
<dbReference type="GO" id="GO:0045499">
    <property type="term" value="F:chemorepellent activity"/>
    <property type="evidence" value="ECO:0007669"/>
    <property type="project" value="TreeGrafter"/>
</dbReference>
<dbReference type="SUPFAM" id="SSF101912">
    <property type="entry name" value="Sema domain"/>
    <property type="match status" value="1"/>
</dbReference>
<dbReference type="Gene3D" id="3.30.1680.10">
    <property type="entry name" value="ligand-binding face of the semaphorins, domain 2"/>
    <property type="match status" value="1"/>
</dbReference>
<dbReference type="GO" id="GO:0030215">
    <property type="term" value="F:semaphorin receptor binding"/>
    <property type="evidence" value="ECO:0007669"/>
    <property type="project" value="InterPro"/>
</dbReference>
<keyword evidence="5" id="KW-0325">Glycoprotein</keyword>